<evidence type="ECO:0008006" key="5">
    <source>
        <dbReference type="Google" id="ProtNLM"/>
    </source>
</evidence>
<comment type="caution">
    <text evidence="3">The sequence shown here is derived from an EMBL/GenBank/DDBJ whole genome shotgun (WGS) entry which is preliminary data.</text>
</comment>
<evidence type="ECO:0000256" key="2">
    <source>
        <dbReference type="SAM" id="Phobius"/>
    </source>
</evidence>
<evidence type="ECO:0000256" key="1">
    <source>
        <dbReference type="SAM" id="MobiDB-lite"/>
    </source>
</evidence>
<name>A0A2A9PMS5_OPHUN</name>
<keyword evidence="4" id="KW-1185">Reference proteome</keyword>
<dbReference type="AlphaFoldDB" id="A0A2A9PMS5"/>
<dbReference type="Proteomes" id="UP000037136">
    <property type="component" value="Unassembled WGS sequence"/>
</dbReference>
<evidence type="ECO:0000313" key="3">
    <source>
        <dbReference type="EMBL" id="PFH62668.1"/>
    </source>
</evidence>
<reference evidence="3 4" key="2">
    <citation type="journal article" date="2017" name="Sci. Rep.">
        <title>Ant-infecting Ophiocordyceps genomes reveal a high diversity of potential behavioral manipulation genes and a possible major role for enterotoxins.</title>
        <authorList>
            <person name="de Bekker C."/>
            <person name="Ohm R.A."/>
            <person name="Evans H.C."/>
            <person name="Brachmann A."/>
            <person name="Hughes D.P."/>
        </authorList>
    </citation>
    <scope>NUCLEOTIDE SEQUENCE [LARGE SCALE GENOMIC DNA]</scope>
    <source>
        <strain evidence="3 4">SC16a</strain>
    </source>
</reference>
<keyword evidence="2" id="KW-0812">Transmembrane</keyword>
<feature type="compositionally biased region" description="Polar residues" evidence="1">
    <location>
        <begin position="206"/>
        <end position="215"/>
    </location>
</feature>
<evidence type="ECO:0000313" key="4">
    <source>
        <dbReference type="Proteomes" id="UP000037136"/>
    </source>
</evidence>
<proteinExistence type="predicted"/>
<organism evidence="3 4">
    <name type="scientific">Ophiocordyceps unilateralis</name>
    <name type="common">Zombie-ant fungus</name>
    <name type="synonym">Torrubia unilateralis</name>
    <dbReference type="NCBI Taxonomy" id="268505"/>
    <lineage>
        <taxon>Eukaryota</taxon>
        <taxon>Fungi</taxon>
        <taxon>Dikarya</taxon>
        <taxon>Ascomycota</taxon>
        <taxon>Pezizomycotina</taxon>
        <taxon>Sordariomycetes</taxon>
        <taxon>Hypocreomycetidae</taxon>
        <taxon>Hypocreales</taxon>
        <taxon>Ophiocordycipitaceae</taxon>
        <taxon>Ophiocordyceps</taxon>
    </lineage>
</organism>
<sequence length="215" mass="23776">MIFALVFVCTRIAQIATLIPLMGMLAWFINIFVSNNALTPDSILILFITTVLALAWAVFTLFSYHRSSANARFVALVDLAICGTLIAAVYQLRGIGNADCVPSPGPGRFWAPLVGVSDGFAWGPPDKPCAMLKASWAFAIMNVIFFFVTALAAFSHGDHLSAAGFDDGRYRESSRHGHHHHHHHHHRSHSGGRVRSRSRHSSHRSPNSYTRRVYV</sequence>
<accession>A0A2A9PMS5</accession>
<feature type="region of interest" description="Disordered" evidence="1">
    <location>
        <begin position="171"/>
        <end position="215"/>
    </location>
</feature>
<feature type="transmembrane region" description="Helical" evidence="2">
    <location>
        <begin position="73"/>
        <end position="92"/>
    </location>
</feature>
<keyword evidence="2" id="KW-0472">Membrane</keyword>
<dbReference type="EMBL" id="LAZP02000021">
    <property type="protein sequence ID" value="PFH62668.1"/>
    <property type="molecule type" value="Genomic_DNA"/>
</dbReference>
<feature type="transmembrane region" description="Helical" evidence="2">
    <location>
        <begin position="43"/>
        <end position="64"/>
    </location>
</feature>
<feature type="transmembrane region" description="Helical" evidence="2">
    <location>
        <begin position="134"/>
        <end position="154"/>
    </location>
</feature>
<feature type="transmembrane region" description="Helical" evidence="2">
    <location>
        <begin position="12"/>
        <end position="31"/>
    </location>
</feature>
<protein>
    <recommendedName>
        <fullName evidence="5">MARVEL domain-containing protein</fullName>
    </recommendedName>
</protein>
<keyword evidence="2" id="KW-1133">Transmembrane helix</keyword>
<dbReference type="OrthoDB" id="4918558at2759"/>
<reference evidence="3 4" key="1">
    <citation type="journal article" date="2015" name="BMC Genomics">
        <title>Gene expression during zombie ant biting behavior reflects the complexity underlying fungal parasitic behavioral manipulation.</title>
        <authorList>
            <person name="de Bekker C."/>
            <person name="Ohm R.A."/>
            <person name="Loreto R.G."/>
            <person name="Sebastian A."/>
            <person name="Albert I."/>
            <person name="Merrow M."/>
            <person name="Brachmann A."/>
            <person name="Hughes D.P."/>
        </authorList>
    </citation>
    <scope>NUCLEOTIDE SEQUENCE [LARGE SCALE GENOMIC DNA]</scope>
    <source>
        <strain evidence="3 4">SC16a</strain>
    </source>
</reference>
<gene>
    <name evidence="3" type="ORF">XA68_12539</name>
</gene>
<dbReference type="STRING" id="268505.A0A2A9PMS5"/>
<feature type="compositionally biased region" description="Basic residues" evidence="1">
    <location>
        <begin position="176"/>
        <end position="203"/>
    </location>
</feature>